<comment type="similarity">
    <text evidence="4">Belongs to the ABC transporter superfamily. Macrolide exporter (TC 3.A.1.122) family.</text>
</comment>
<organism evidence="6 7">
    <name type="scientific">Anaeromyxobacter diazotrophicus</name>
    <dbReference type="NCBI Taxonomy" id="2590199"/>
    <lineage>
        <taxon>Bacteria</taxon>
        <taxon>Pseudomonadati</taxon>
        <taxon>Myxococcota</taxon>
        <taxon>Myxococcia</taxon>
        <taxon>Myxococcales</taxon>
        <taxon>Cystobacterineae</taxon>
        <taxon>Anaeromyxobacteraceae</taxon>
        <taxon>Anaeromyxobacter</taxon>
    </lineage>
</organism>
<evidence type="ECO:0000313" key="7">
    <source>
        <dbReference type="Proteomes" id="UP000503640"/>
    </source>
</evidence>
<evidence type="ECO:0000256" key="2">
    <source>
        <dbReference type="ARBA" id="ARBA00022741"/>
    </source>
</evidence>
<evidence type="ECO:0000256" key="3">
    <source>
        <dbReference type="ARBA" id="ARBA00022840"/>
    </source>
</evidence>
<accession>A0A7I9VNK3</accession>
<proteinExistence type="inferred from homology"/>
<dbReference type="AlphaFoldDB" id="A0A7I9VNK3"/>
<keyword evidence="2" id="KW-0547">Nucleotide-binding</keyword>
<dbReference type="InterPro" id="IPR017911">
    <property type="entry name" value="MacB-like_ATP-bd"/>
</dbReference>
<dbReference type="GO" id="GO:0005524">
    <property type="term" value="F:ATP binding"/>
    <property type="evidence" value="ECO:0007669"/>
    <property type="project" value="UniProtKB-KW"/>
</dbReference>
<evidence type="ECO:0000256" key="4">
    <source>
        <dbReference type="ARBA" id="ARBA00038388"/>
    </source>
</evidence>
<gene>
    <name evidence="6" type="ORF">AMYX_25190</name>
</gene>
<evidence type="ECO:0000259" key="5">
    <source>
        <dbReference type="PROSITE" id="PS50893"/>
    </source>
</evidence>
<evidence type="ECO:0000313" key="6">
    <source>
        <dbReference type="EMBL" id="GEJ57778.1"/>
    </source>
</evidence>
<dbReference type="SMART" id="SM00382">
    <property type="entry name" value="AAA"/>
    <property type="match status" value="1"/>
</dbReference>
<dbReference type="InterPro" id="IPR003439">
    <property type="entry name" value="ABC_transporter-like_ATP-bd"/>
</dbReference>
<dbReference type="PROSITE" id="PS00211">
    <property type="entry name" value="ABC_TRANSPORTER_1"/>
    <property type="match status" value="1"/>
</dbReference>
<reference evidence="7" key="1">
    <citation type="journal article" date="2020" name="Appl. Environ. Microbiol.">
        <title>Diazotrophic Anaeromyxobacter Isolates from Soils.</title>
        <authorList>
            <person name="Masuda Y."/>
            <person name="Yamanaka H."/>
            <person name="Xu Z.X."/>
            <person name="Shiratori Y."/>
            <person name="Aono T."/>
            <person name="Amachi S."/>
            <person name="Senoo K."/>
            <person name="Itoh H."/>
        </authorList>
    </citation>
    <scope>NUCLEOTIDE SEQUENCE [LARGE SCALE GENOMIC DNA]</scope>
    <source>
        <strain evidence="7">R267</strain>
    </source>
</reference>
<dbReference type="PANTHER" id="PTHR24220:SF685">
    <property type="entry name" value="ABC TRANSPORTER RELATED"/>
    <property type="match status" value="1"/>
</dbReference>
<sequence length="237" mass="25173">MREAIVSVQEVSKVYRLGKTEVRALSGVSLEIEQGEFLAIAGPSGSGKTTLLNLVGCMDTPTAGSVSVAGQPTASLGERALTELRLRRIGFVFQTFNLVAVLSVEQNVELPLLLQGGRARRERRARVAELLARVGLDAHARHRPSELSGGQRQRVAIARALVGGPALVLADEPTANLDSRTGGEVVDLMKELNQRDGTTFVFSTHDPRVMGHASRLVEIADGRLVAPAEPRALGGGA</sequence>
<dbReference type="EMBL" id="BJTG01000005">
    <property type="protein sequence ID" value="GEJ57778.1"/>
    <property type="molecule type" value="Genomic_DNA"/>
</dbReference>
<dbReference type="InterPro" id="IPR003593">
    <property type="entry name" value="AAA+_ATPase"/>
</dbReference>
<dbReference type="CDD" id="cd03255">
    <property type="entry name" value="ABC_MJ0796_LolCDE_FtsE"/>
    <property type="match status" value="1"/>
</dbReference>
<dbReference type="Gene3D" id="3.40.50.300">
    <property type="entry name" value="P-loop containing nucleotide triphosphate hydrolases"/>
    <property type="match status" value="1"/>
</dbReference>
<dbReference type="PANTHER" id="PTHR24220">
    <property type="entry name" value="IMPORT ATP-BINDING PROTEIN"/>
    <property type="match status" value="1"/>
</dbReference>
<dbReference type="GO" id="GO:0016887">
    <property type="term" value="F:ATP hydrolysis activity"/>
    <property type="evidence" value="ECO:0007669"/>
    <property type="project" value="InterPro"/>
</dbReference>
<comment type="caution">
    <text evidence="6">The sequence shown here is derived from an EMBL/GenBank/DDBJ whole genome shotgun (WGS) entry which is preliminary data.</text>
</comment>
<keyword evidence="3 6" id="KW-0067">ATP-binding</keyword>
<dbReference type="RefSeq" id="WP_176065659.1">
    <property type="nucleotide sequence ID" value="NZ_BJTG01000005.1"/>
</dbReference>
<keyword evidence="1" id="KW-0813">Transport</keyword>
<dbReference type="Pfam" id="PF00005">
    <property type="entry name" value="ABC_tran"/>
    <property type="match status" value="1"/>
</dbReference>
<evidence type="ECO:0000256" key="1">
    <source>
        <dbReference type="ARBA" id="ARBA00022448"/>
    </source>
</evidence>
<dbReference type="InterPro" id="IPR027417">
    <property type="entry name" value="P-loop_NTPase"/>
</dbReference>
<dbReference type="SUPFAM" id="SSF52540">
    <property type="entry name" value="P-loop containing nucleoside triphosphate hydrolases"/>
    <property type="match status" value="1"/>
</dbReference>
<dbReference type="GO" id="GO:0005886">
    <property type="term" value="C:plasma membrane"/>
    <property type="evidence" value="ECO:0007669"/>
    <property type="project" value="TreeGrafter"/>
</dbReference>
<dbReference type="PROSITE" id="PS50893">
    <property type="entry name" value="ABC_TRANSPORTER_2"/>
    <property type="match status" value="1"/>
</dbReference>
<keyword evidence="7" id="KW-1185">Reference proteome</keyword>
<name>A0A7I9VNK3_9BACT</name>
<dbReference type="InterPro" id="IPR017871">
    <property type="entry name" value="ABC_transporter-like_CS"/>
</dbReference>
<dbReference type="InterPro" id="IPR015854">
    <property type="entry name" value="ABC_transpr_LolD-like"/>
</dbReference>
<dbReference type="GO" id="GO:0098796">
    <property type="term" value="C:membrane protein complex"/>
    <property type="evidence" value="ECO:0007669"/>
    <property type="project" value="UniProtKB-ARBA"/>
</dbReference>
<protein>
    <submittedName>
        <fullName evidence="6">ABC transporter ATP-binding protein</fullName>
    </submittedName>
</protein>
<feature type="domain" description="ABC transporter" evidence="5">
    <location>
        <begin position="6"/>
        <end position="237"/>
    </location>
</feature>
<dbReference type="GO" id="GO:0022857">
    <property type="term" value="F:transmembrane transporter activity"/>
    <property type="evidence" value="ECO:0007669"/>
    <property type="project" value="TreeGrafter"/>
</dbReference>
<dbReference type="Proteomes" id="UP000503640">
    <property type="component" value="Unassembled WGS sequence"/>
</dbReference>
<dbReference type="FunFam" id="3.40.50.300:FF:000032">
    <property type="entry name" value="Export ABC transporter ATP-binding protein"/>
    <property type="match status" value="1"/>
</dbReference>